<organism evidence="3 4">
    <name type="scientific">Actinospica acidiphila</name>
    <dbReference type="NCBI Taxonomy" id="304899"/>
    <lineage>
        <taxon>Bacteria</taxon>
        <taxon>Bacillati</taxon>
        <taxon>Actinomycetota</taxon>
        <taxon>Actinomycetes</taxon>
        <taxon>Catenulisporales</taxon>
        <taxon>Actinospicaceae</taxon>
        <taxon>Actinospica</taxon>
    </lineage>
</organism>
<feature type="compositionally biased region" description="Low complexity" evidence="1">
    <location>
        <begin position="105"/>
        <end position="115"/>
    </location>
</feature>
<dbReference type="EMBL" id="JAAGNA010000338">
    <property type="protein sequence ID" value="NEC48800.1"/>
    <property type="molecule type" value="Genomic_DNA"/>
</dbReference>
<accession>A0A9X5HBM3</accession>
<evidence type="ECO:0000256" key="1">
    <source>
        <dbReference type="SAM" id="MobiDB-lite"/>
    </source>
</evidence>
<dbReference type="Pfam" id="PF05593">
    <property type="entry name" value="RHS_repeat"/>
    <property type="match status" value="1"/>
</dbReference>
<name>A0A9X5HBM3_9ACTN</name>
<evidence type="ECO:0000313" key="3">
    <source>
        <dbReference type="EMBL" id="NEC48800.1"/>
    </source>
</evidence>
<reference evidence="3 4" key="1">
    <citation type="submission" date="2020-01" db="EMBL/GenBank/DDBJ databases">
        <title>Insect and environment-associated Actinomycetes.</title>
        <authorList>
            <person name="Currrie C."/>
            <person name="Chevrette M."/>
            <person name="Carlson C."/>
            <person name="Stubbendieck R."/>
            <person name="Wendt-Pienkowski E."/>
        </authorList>
    </citation>
    <scope>NUCLEOTIDE SEQUENCE [LARGE SCALE GENOMIC DNA]</scope>
    <source>
        <strain evidence="3 4">SID8189</strain>
    </source>
</reference>
<proteinExistence type="predicted"/>
<evidence type="ECO:0000313" key="4">
    <source>
        <dbReference type="Proteomes" id="UP000471745"/>
    </source>
</evidence>
<dbReference type="Proteomes" id="UP000471745">
    <property type="component" value="Unassembled WGS sequence"/>
</dbReference>
<dbReference type="Pfam" id="PF15605">
    <property type="entry name" value="Ntox28"/>
    <property type="match status" value="1"/>
</dbReference>
<dbReference type="InterPro" id="IPR028948">
    <property type="entry name" value="Ntox28"/>
</dbReference>
<dbReference type="AlphaFoldDB" id="A0A9X5HBM3"/>
<feature type="domain" description="Bacterial toxin 28" evidence="2">
    <location>
        <begin position="34"/>
        <end position="70"/>
    </location>
</feature>
<feature type="region of interest" description="Disordered" evidence="1">
    <location>
        <begin position="69"/>
        <end position="135"/>
    </location>
</feature>
<protein>
    <recommendedName>
        <fullName evidence="2">Bacterial toxin 28 domain-containing protein</fullName>
    </recommendedName>
</protein>
<comment type="caution">
    <text evidence="3">The sequence shown here is derived from an EMBL/GenBank/DDBJ whole genome shotgun (WGS) entry which is preliminary data.</text>
</comment>
<sequence length="135" mass="14229">MCRPRRTTPAGTVSTYAYDAAHNPVEMGAAQREANGLNSIRKILEREIQSPPEGLTERGLEVLIKKRRERLTGQGAGPGSCSPSRSAITKGLVGVPARRPHPVPGTARGTALARAARGRHSSGQSGPRTAASPCR</sequence>
<dbReference type="InterPro" id="IPR031325">
    <property type="entry name" value="RHS_repeat"/>
</dbReference>
<gene>
    <name evidence="3" type="ORF">G3I18_09455</name>
</gene>
<keyword evidence="4" id="KW-1185">Reference proteome</keyword>
<evidence type="ECO:0000259" key="2">
    <source>
        <dbReference type="Pfam" id="PF15605"/>
    </source>
</evidence>